<keyword evidence="2" id="KW-0547">Nucleotide-binding</keyword>
<evidence type="ECO:0000313" key="6">
    <source>
        <dbReference type="Proteomes" id="UP000621436"/>
    </source>
</evidence>
<proteinExistence type="predicted"/>
<evidence type="ECO:0000256" key="3">
    <source>
        <dbReference type="ARBA" id="ARBA00022840"/>
    </source>
</evidence>
<dbReference type="RefSeq" id="WP_270452996.1">
    <property type="nucleotide sequence ID" value="NZ_JADPIE010000002.1"/>
</dbReference>
<protein>
    <submittedName>
        <fullName evidence="5">ABC transporter ATP-binding protein</fullName>
    </submittedName>
</protein>
<reference evidence="5" key="1">
    <citation type="submission" date="2020-11" db="EMBL/GenBank/DDBJ databases">
        <title>Halonatronomonas betainensis gen. nov., sp. nov. a novel haloalkaliphilic representative of the family Halanaerobiacae capable of betaine degradation.</title>
        <authorList>
            <person name="Boltyanskaya Y."/>
            <person name="Kevbrin V."/>
            <person name="Detkova E."/>
            <person name="Grouzdev D.S."/>
            <person name="Koziaeva V."/>
            <person name="Zhilina T."/>
        </authorList>
    </citation>
    <scope>NUCLEOTIDE SEQUENCE</scope>
    <source>
        <strain evidence="5">Z-7014</strain>
    </source>
</reference>
<evidence type="ECO:0000313" key="5">
    <source>
        <dbReference type="EMBL" id="MBF8436201.1"/>
    </source>
</evidence>
<dbReference type="EMBL" id="JADPIE010000002">
    <property type="protein sequence ID" value="MBF8436201.1"/>
    <property type="molecule type" value="Genomic_DNA"/>
</dbReference>
<dbReference type="Pfam" id="PF00005">
    <property type="entry name" value="ABC_tran"/>
    <property type="match status" value="1"/>
</dbReference>
<dbReference type="PROSITE" id="PS00211">
    <property type="entry name" value="ABC_TRANSPORTER_1"/>
    <property type="match status" value="1"/>
</dbReference>
<dbReference type="Pfam" id="PF08352">
    <property type="entry name" value="oligo_HPY"/>
    <property type="match status" value="1"/>
</dbReference>
<dbReference type="CDD" id="cd03257">
    <property type="entry name" value="ABC_NikE_OppD_transporters"/>
    <property type="match status" value="1"/>
</dbReference>
<gene>
    <name evidence="5" type="ORF">I0Q91_03845</name>
</gene>
<feature type="domain" description="ABC transporter" evidence="4">
    <location>
        <begin position="9"/>
        <end position="256"/>
    </location>
</feature>
<dbReference type="Gene3D" id="3.40.50.300">
    <property type="entry name" value="P-loop containing nucleotide triphosphate hydrolases"/>
    <property type="match status" value="1"/>
</dbReference>
<keyword evidence="3 5" id="KW-0067">ATP-binding</keyword>
<dbReference type="PANTHER" id="PTHR43230">
    <property type="entry name" value="ABC-TYPE DIPEPTIDE/OLIGOPEPTIDE TRANSPORT SYSTEM, ATPASE COMPONENT"/>
    <property type="match status" value="1"/>
</dbReference>
<dbReference type="InterPro" id="IPR017871">
    <property type="entry name" value="ABC_transporter-like_CS"/>
</dbReference>
<evidence type="ECO:0000256" key="2">
    <source>
        <dbReference type="ARBA" id="ARBA00022741"/>
    </source>
</evidence>
<comment type="caution">
    <text evidence="5">The sequence shown here is derived from an EMBL/GenBank/DDBJ whole genome shotgun (WGS) entry which is preliminary data.</text>
</comment>
<dbReference type="PROSITE" id="PS50893">
    <property type="entry name" value="ABC_TRANSPORTER_2"/>
    <property type="match status" value="1"/>
</dbReference>
<keyword evidence="6" id="KW-1185">Reference proteome</keyword>
<evidence type="ECO:0000259" key="4">
    <source>
        <dbReference type="PROSITE" id="PS50893"/>
    </source>
</evidence>
<dbReference type="PANTHER" id="PTHR43230:SF3">
    <property type="entry name" value="ABC-TYPE DIPEPTIDE_OLIGOPEPTIDE TRANSPORT SYSTEM, ATPASE COMPONENT"/>
    <property type="match status" value="1"/>
</dbReference>
<dbReference type="InterPro" id="IPR013563">
    <property type="entry name" value="Oligopep_ABC_C"/>
</dbReference>
<accession>A0A931AU48</accession>
<dbReference type="Proteomes" id="UP000621436">
    <property type="component" value="Unassembled WGS sequence"/>
</dbReference>
<evidence type="ECO:0000256" key="1">
    <source>
        <dbReference type="ARBA" id="ARBA00022448"/>
    </source>
</evidence>
<dbReference type="GO" id="GO:0016887">
    <property type="term" value="F:ATP hydrolysis activity"/>
    <property type="evidence" value="ECO:0007669"/>
    <property type="project" value="InterPro"/>
</dbReference>
<dbReference type="SMART" id="SM00382">
    <property type="entry name" value="AAA"/>
    <property type="match status" value="1"/>
</dbReference>
<dbReference type="InterPro" id="IPR003439">
    <property type="entry name" value="ABC_transporter-like_ATP-bd"/>
</dbReference>
<sequence>MEKNKDVVMTVEGLTKVFKSGIINPEYTVAAKDVSFDIKRGEIISLIGESGSGKTTVGKLILKLIKISEGKIKYKGKDITEINNKAEVKKYYRRVQGIFQDPFATFNPLYRVDRIFDMIFDSFDLNYKNKSQAIKEALDDVNLNPDRTLGKFPHQLSGGQLQRLLIARALLMDVDILVADELISMLDASTRIGVLNLLVESCKKHGMAVVFITHDLNLGYYVSDKSLIMYKGRLVERGNTKKIYENPIHPYTKMLFKAVPEIGERWDQDVEFIPEQVINDVNEFYNNNEGKGFVEIEEDHSVLFSDKEYK</sequence>
<dbReference type="InterPro" id="IPR027417">
    <property type="entry name" value="P-loop_NTPase"/>
</dbReference>
<dbReference type="SUPFAM" id="SSF52540">
    <property type="entry name" value="P-loop containing nucleoside triphosphate hydrolases"/>
    <property type="match status" value="1"/>
</dbReference>
<keyword evidence="1" id="KW-0813">Transport</keyword>
<organism evidence="5 6">
    <name type="scientific">Halonatronomonas betaini</name>
    <dbReference type="NCBI Taxonomy" id="2778430"/>
    <lineage>
        <taxon>Bacteria</taxon>
        <taxon>Bacillati</taxon>
        <taxon>Bacillota</taxon>
        <taxon>Clostridia</taxon>
        <taxon>Halanaerobiales</taxon>
        <taxon>Halarsenatibacteraceae</taxon>
        <taxon>Halonatronomonas</taxon>
    </lineage>
</organism>
<dbReference type="AlphaFoldDB" id="A0A931AU48"/>
<dbReference type="InterPro" id="IPR003593">
    <property type="entry name" value="AAA+_ATPase"/>
</dbReference>
<dbReference type="GO" id="GO:0005524">
    <property type="term" value="F:ATP binding"/>
    <property type="evidence" value="ECO:0007669"/>
    <property type="project" value="UniProtKB-KW"/>
</dbReference>
<name>A0A931AU48_9FIRM</name>
<dbReference type="GO" id="GO:0015833">
    <property type="term" value="P:peptide transport"/>
    <property type="evidence" value="ECO:0007669"/>
    <property type="project" value="InterPro"/>
</dbReference>